<dbReference type="InterPro" id="IPR005841">
    <property type="entry name" value="Alpha-D-phosphohexomutase_SF"/>
</dbReference>
<feature type="domain" description="Alpha-D-phosphohexomutase C-terminal" evidence="8">
    <location>
        <begin position="397"/>
        <end position="448"/>
    </location>
</feature>
<dbReference type="AlphaFoldDB" id="A0A3Q8EWQ5"/>
<accession>A0A3Q8EWQ5</accession>
<evidence type="ECO:0000256" key="6">
    <source>
        <dbReference type="ARBA" id="ARBA00023235"/>
    </source>
</evidence>
<dbReference type="Gene3D" id="3.30.310.50">
    <property type="entry name" value="Alpha-D-phosphohexomutase, C-terminal domain"/>
    <property type="match status" value="1"/>
</dbReference>
<evidence type="ECO:0000256" key="3">
    <source>
        <dbReference type="ARBA" id="ARBA00022553"/>
    </source>
</evidence>
<dbReference type="SUPFAM" id="SSF55957">
    <property type="entry name" value="Phosphoglucomutase, C-terminal domain"/>
    <property type="match status" value="1"/>
</dbReference>
<dbReference type="InterPro" id="IPR016066">
    <property type="entry name" value="A-D-PHexomutase_CS"/>
</dbReference>
<evidence type="ECO:0000313" key="13">
    <source>
        <dbReference type="Proteomes" id="UP000266796"/>
    </source>
</evidence>
<dbReference type="EMBL" id="CP025628">
    <property type="protein sequence ID" value="AWD32235.1"/>
    <property type="molecule type" value="Genomic_DNA"/>
</dbReference>
<comment type="cofactor">
    <cofactor evidence="1">
        <name>Mg(2+)</name>
        <dbReference type="ChEBI" id="CHEBI:18420"/>
    </cofactor>
</comment>
<dbReference type="Pfam" id="PF02878">
    <property type="entry name" value="PGM_PMM_I"/>
    <property type="match status" value="1"/>
</dbReference>
<proteinExistence type="inferred from homology"/>
<dbReference type="GO" id="GO:0000287">
    <property type="term" value="F:magnesium ion binding"/>
    <property type="evidence" value="ECO:0007669"/>
    <property type="project" value="InterPro"/>
</dbReference>
<feature type="domain" description="Alpha-D-phosphohexomutase alpha/beta/alpha" evidence="11">
    <location>
        <begin position="261"/>
        <end position="365"/>
    </location>
</feature>
<comment type="similarity">
    <text evidence="2 7">Belongs to the phosphohexose mutase family.</text>
</comment>
<feature type="domain" description="Alpha-D-phosphohexomutase alpha/beta/alpha" evidence="10">
    <location>
        <begin position="158"/>
        <end position="255"/>
    </location>
</feature>
<dbReference type="PANTHER" id="PTHR43771">
    <property type="entry name" value="PHOSPHOMANNOMUTASE"/>
    <property type="match status" value="1"/>
</dbReference>
<dbReference type="InterPro" id="IPR016055">
    <property type="entry name" value="A-D-PHexomutase_a/b/a-I/II/III"/>
</dbReference>
<dbReference type="InterPro" id="IPR005845">
    <property type="entry name" value="A-D-PHexomutase_a/b/a-II"/>
</dbReference>
<dbReference type="SUPFAM" id="SSF53738">
    <property type="entry name" value="Phosphoglucomutase, first 3 domains"/>
    <property type="match status" value="3"/>
</dbReference>
<dbReference type="GO" id="GO:0004614">
    <property type="term" value="F:phosphoglucomutase activity"/>
    <property type="evidence" value="ECO:0007669"/>
    <property type="project" value="UniProtKB-EC"/>
</dbReference>
<dbReference type="CDD" id="cd03089">
    <property type="entry name" value="PMM_PGM"/>
    <property type="match status" value="1"/>
</dbReference>
<keyword evidence="5 7" id="KW-0460">Magnesium</keyword>
<keyword evidence="13" id="KW-1185">Reference proteome</keyword>
<dbReference type="InterPro" id="IPR005844">
    <property type="entry name" value="A-D-PHexomutase_a/b/a-I"/>
</dbReference>
<gene>
    <name evidence="12" type="primary">algC</name>
    <name evidence="12" type="ORF">CKSOR_00093</name>
</gene>
<name>A0A3Q8EWQ5_9PROT</name>
<keyword evidence="3" id="KW-0597">Phosphoprotein</keyword>
<evidence type="ECO:0000259" key="11">
    <source>
        <dbReference type="Pfam" id="PF02880"/>
    </source>
</evidence>
<evidence type="ECO:0000259" key="9">
    <source>
        <dbReference type="Pfam" id="PF02878"/>
    </source>
</evidence>
<dbReference type="GO" id="GO:0005975">
    <property type="term" value="P:carbohydrate metabolic process"/>
    <property type="evidence" value="ECO:0007669"/>
    <property type="project" value="InterPro"/>
</dbReference>
<evidence type="ECO:0000259" key="10">
    <source>
        <dbReference type="Pfam" id="PF02879"/>
    </source>
</evidence>
<reference evidence="12 13" key="1">
    <citation type="journal article" date="2018" name="Parasitology">
        <title>The reduced genome of Candidatus Kinetoplastibacterium sorsogonicusi, the endosymbiont of Kentomonas sorsogonicus (Trypanosomatidae): loss of the haem-synthesis pathway.</title>
        <authorList>
            <person name="Silva F.M."/>
            <person name="Kostygov A.Y."/>
            <person name="Spodareva V.V."/>
            <person name="Butenko A."/>
            <person name="Tossou R."/>
            <person name="Lukes J."/>
            <person name="Yurchenko V."/>
            <person name="Alves J.M.P."/>
        </authorList>
    </citation>
    <scope>NUCLEOTIDE SEQUENCE [LARGE SCALE GENOMIC DNA]</scope>
    <source>
        <strain evidence="12 13">MF-08</strain>
    </source>
</reference>
<dbReference type="InterPro" id="IPR036900">
    <property type="entry name" value="A-D-PHexomutase_C_sf"/>
</dbReference>
<dbReference type="Pfam" id="PF02880">
    <property type="entry name" value="PGM_PMM_III"/>
    <property type="match status" value="1"/>
</dbReference>
<keyword evidence="4 7" id="KW-0479">Metal-binding</keyword>
<dbReference type="PRINTS" id="PR00509">
    <property type="entry name" value="PGMPMM"/>
</dbReference>
<dbReference type="Pfam" id="PF02879">
    <property type="entry name" value="PGM_PMM_II"/>
    <property type="match status" value="1"/>
</dbReference>
<dbReference type="InterPro" id="IPR005843">
    <property type="entry name" value="A-D-PHexomutase_C"/>
</dbReference>
<feature type="domain" description="Alpha-D-phosphohexomutase alpha/beta/alpha" evidence="9">
    <location>
        <begin position="12"/>
        <end position="119"/>
    </location>
</feature>
<dbReference type="KEGG" id="kso:CKSOR_00093"/>
<dbReference type="InterPro" id="IPR005846">
    <property type="entry name" value="A-D-PHexomutase_a/b/a-III"/>
</dbReference>
<organism evidence="12 13">
    <name type="scientific">Candidatus Kinetoplastidibacterium kentomonadis</name>
    <dbReference type="NCBI Taxonomy" id="1576550"/>
    <lineage>
        <taxon>Bacteria</taxon>
        <taxon>Pseudomonadati</taxon>
        <taxon>Pseudomonadota</taxon>
        <taxon>Betaproteobacteria</taxon>
        <taxon>Candidatus Kinetoplastidibacterium</taxon>
    </lineage>
</organism>
<keyword evidence="6 12" id="KW-0413">Isomerase</keyword>
<evidence type="ECO:0000256" key="2">
    <source>
        <dbReference type="ARBA" id="ARBA00010231"/>
    </source>
</evidence>
<evidence type="ECO:0000313" key="12">
    <source>
        <dbReference type="EMBL" id="AWD32235.1"/>
    </source>
</evidence>
<dbReference type="PROSITE" id="PS00710">
    <property type="entry name" value="PGM_PMM"/>
    <property type="match status" value="1"/>
</dbReference>
<evidence type="ECO:0000256" key="1">
    <source>
        <dbReference type="ARBA" id="ARBA00001946"/>
    </source>
</evidence>
<evidence type="ECO:0000256" key="5">
    <source>
        <dbReference type="ARBA" id="ARBA00022842"/>
    </source>
</evidence>
<evidence type="ECO:0000256" key="4">
    <source>
        <dbReference type="ARBA" id="ARBA00022723"/>
    </source>
</evidence>
<dbReference type="EC" id="5.4.2.2" evidence="12"/>
<dbReference type="Pfam" id="PF00408">
    <property type="entry name" value="PGM_PMM_IV"/>
    <property type="match status" value="1"/>
</dbReference>
<dbReference type="OrthoDB" id="9803322at2"/>
<dbReference type="PANTHER" id="PTHR43771:SF2">
    <property type="entry name" value="PHOSPHOMANNOMUTASE_PHOSPHOGLUCOMUTASE"/>
    <property type="match status" value="1"/>
</dbReference>
<evidence type="ECO:0000256" key="7">
    <source>
        <dbReference type="RuleBase" id="RU004326"/>
    </source>
</evidence>
<sequence>MYKIKNIDNDPFKEYDIRGLFPNVINKLFAYKLGTSISIELASIGLNKIIIGKDNRLSSTILLKALERGLIDNGMNVLNIGYVTSPMLYFANYFYNIESSVIVTASHNPAEYNGFKIIINWENIFGDRLRNLKLNMNRIKLINNGNIGKISNLSIKKHYIYKVVNNIKLKPNIKLAIDCGNGVTSLIATKIFQLLGCQTFDIYSNMDGRFPNHDPDPSNRNNLKDLIKHVKKNNCEFGFAFDGDGDRIAIVNHDGDIITTDQQLSLFSYDILKKYPSSDILYDIKFNHQIEKTIVKLGGNPIIHKSGHSLIKNTINEKRIFLAGEMSGHIFFKDKWYGFDDGIYAGARFLEIFSNYNSYSQFFDKIHKKFVHEEIKLPMRLTQAYNIINNLKKNDNFGKYNRILYLDGIRVDYKNGFGLIRFSNTMPYLVLTFEASNTKYLKYIKNIFVKQIKIHLNKKLKKILLKK</sequence>
<dbReference type="Gene3D" id="3.40.120.10">
    <property type="entry name" value="Alpha-D-Glucose-1,6-Bisphosphate, subunit A, domain 3"/>
    <property type="match status" value="3"/>
</dbReference>
<protein>
    <submittedName>
        <fullName evidence="12">Phosphomannomutase/phosphoglucomutase</fullName>
        <ecNumber evidence="12">5.4.2.2</ecNumber>
    </submittedName>
</protein>
<dbReference type="RefSeq" id="WP_108673658.1">
    <property type="nucleotide sequence ID" value="NZ_CP025628.1"/>
</dbReference>
<dbReference type="Proteomes" id="UP000266796">
    <property type="component" value="Chromosome"/>
</dbReference>
<evidence type="ECO:0000259" key="8">
    <source>
        <dbReference type="Pfam" id="PF00408"/>
    </source>
</evidence>